<feature type="compositionally biased region" description="Low complexity" evidence="12">
    <location>
        <begin position="464"/>
        <end position="488"/>
    </location>
</feature>
<name>A0ABX1SA70_9PSEU</name>
<evidence type="ECO:0000313" key="16">
    <source>
        <dbReference type="Proteomes" id="UP000820669"/>
    </source>
</evidence>
<evidence type="ECO:0000256" key="3">
    <source>
        <dbReference type="ARBA" id="ARBA00009587"/>
    </source>
</evidence>
<keyword evidence="5 11" id="KW-0444">Lipid biosynthesis</keyword>
<keyword evidence="16" id="KW-1185">Reference proteome</keyword>
<evidence type="ECO:0000256" key="12">
    <source>
        <dbReference type="SAM" id="MobiDB-lite"/>
    </source>
</evidence>
<dbReference type="InterPro" id="IPR014292">
    <property type="entry name" value="Acyl_transf_WS/DGAT"/>
</dbReference>
<evidence type="ECO:0000256" key="5">
    <source>
        <dbReference type="ARBA" id="ARBA00022516"/>
    </source>
</evidence>
<dbReference type="InterPro" id="IPR009721">
    <property type="entry name" value="O-acyltransferase_WSD1_C"/>
</dbReference>
<evidence type="ECO:0000313" key="15">
    <source>
        <dbReference type="EMBL" id="NMH98456.1"/>
    </source>
</evidence>
<dbReference type="InterPro" id="IPR004255">
    <property type="entry name" value="O-acyltransferase_WSD1_N"/>
</dbReference>
<evidence type="ECO:0000256" key="11">
    <source>
        <dbReference type="RuleBase" id="RU361241"/>
    </source>
</evidence>
<accession>A0ABX1SA70</accession>
<dbReference type="Proteomes" id="UP000820669">
    <property type="component" value="Unassembled WGS sequence"/>
</dbReference>
<evidence type="ECO:0000256" key="8">
    <source>
        <dbReference type="ARBA" id="ARBA00023098"/>
    </source>
</evidence>
<keyword evidence="8 11" id="KW-0443">Lipid metabolism</keyword>
<proteinExistence type="inferred from homology"/>
<evidence type="ECO:0000256" key="7">
    <source>
        <dbReference type="ARBA" id="ARBA00022798"/>
    </source>
</evidence>
<sequence length="495" mass="53320">MDRMSPLSAAFLQMEDEQPGTSLAISSIAVFAGPVPGQEQFRATLAGRLPLIPRYRQKARQVPLDLGPPVWVDAPDFNLDYHLRRTALPAPGGDRELATLMGRIMSARLDRDRPLWEYWLVEGLAGGRWALISKIHHCMVDGIAGTDLYRVVLDPTPKPGPGVPDDWQPKPEPSTAELTLLVARDLATLPWQTTRALAGTVRHPRTLGRLARDAVRGGVAASTALVPTRASSLTGELSAERRYAFARSSVADVTTVRHALAGTFNDVVMAAVTAGFRALLQSRGEQPTRHLIRSLVPVSLRAPGEESIRDNRVSAMLAELPVEIADPVERLAAVRALFDRLKAEREAEAGEVLLRVAGHEPFLAIAPGVRLTWHLPQRSITTVTTDVPGPRQPLYALGRRCVEMIPYVPIAARVRVGVSMLTYAGRLAFGITGDYDTAADVWTLARGIETGMAELVAAARRDGQPAAPTGQPAAGQPAAPGGRRTAGGSRNTSSR</sequence>
<feature type="domain" description="O-acyltransferase WSD1 C-terminal" evidence="14">
    <location>
        <begin position="311"/>
        <end position="455"/>
    </location>
</feature>
<dbReference type="Pfam" id="PF03007">
    <property type="entry name" value="WS_DGAT_cat"/>
    <property type="match status" value="1"/>
</dbReference>
<comment type="pathway">
    <text evidence="2">Lipid metabolism.</text>
</comment>
<dbReference type="PANTHER" id="PTHR31650">
    <property type="entry name" value="O-ACYLTRANSFERASE (WSD1-LIKE) FAMILY PROTEIN"/>
    <property type="match status" value="1"/>
</dbReference>
<organism evidence="15 16">
    <name type="scientific">Pseudonocardia acidicola</name>
    <dbReference type="NCBI Taxonomy" id="2724939"/>
    <lineage>
        <taxon>Bacteria</taxon>
        <taxon>Bacillati</taxon>
        <taxon>Actinomycetota</taxon>
        <taxon>Actinomycetes</taxon>
        <taxon>Pseudonocardiales</taxon>
        <taxon>Pseudonocardiaceae</taxon>
        <taxon>Pseudonocardia</taxon>
    </lineage>
</organism>
<evidence type="ECO:0000256" key="4">
    <source>
        <dbReference type="ARBA" id="ARBA00013244"/>
    </source>
</evidence>
<dbReference type="EMBL" id="JAAXLA010000023">
    <property type="protein sequence ID" value="NMH98456.1"/>
    <property type="molecule type" value="Genomic_DNA"/>
</dbReference>
<reference evidence="15 16" key="1">
    <citation type="submission" date="2020-04" db="EMBL/GenBank/DDBJ databases">
        <authorList>
            <person name="Klaysubun C."/>
            <person name="Duangmal K."/>
            <person name="Lipun K."/>
        </authorList>
    </citation>
    <scope>NUCLEOTIDE SEQUENCE [LARGE SCALE GENOMIC DNA]</scope>
    <source>
        <strain evidence="15 16">K10HN5</strain>
    </source>
</reference>
<evidence type="ECO:0000256" key="6">
    <source>
        <dbReference type="ARBA" id="ARBA00022679"/>
    </source>
</evidence>
<dbReference type="EC" id="2.3.1.20" evidence="4 11"/>
<evidence type="ECO:0000259" key="13">
    <source>
        <dbReference type="Pfam" id="PF03007"/>
    </source>
</evidence>
<comment type="similarity">
    <text evidence="3 11">Belongs to the long-chain O-acyltransferase family.</text>
</comment>
<evidence type="ECO:0000256" key="10">
    <source>
        <dbReference type="ARBA" id="ARBA00048109"/>
    </source>
</evidence>
<evidence type="ECO:0000256" key="9">
    <source>
        <dbReference type="ARBA" id="ARBA00023315"/>
    </source>
</evidence>
<evidence type="ECO:0000256" key="2">
    <source>
        <dbReference type="ARBA" id="ARBA00005189"/>
    </source>
</evidence>
<dbReference type="NCBIfam" id="TIGR02946">
    <property type="entry name" value="acyl_WS_DGAT"/>
    <property type="match status" value="1"/>
</dbReference>
<keyword evidence="6 11" id="KW-0808">Transferase</keyword>
<dbReference type="InterPro" id="IPR045034">
    <property type="entry name" value="O-acyltransferase_WSD1-like"/>
</dbReference>
<comment type="caution">
    <text evidence="15">The sequence shown here is derived from an EMBL/GenBank/DDBJ whole genome shotgun (WGS) entry which is preliminary data.</text>
</comment>
<dbReference type="SUPFAM" id="SSF52777">
    <property type="entry name" value="CoA-dependent acyltransferases"/>
    <property type="match status" value="1"/>
</dbReference>
<protein>
    <recommendedName>
        <fullName evidence="4 11">Diacylglycerol O-acyltransferase</fullName>
        <ecNumber evidence="4 11">2.3.1.20</ecNumber>
    </recommendedName>
</protein>
<feature type="region of interest" description="Disordered" evidence="12">
    <location>
        <begin position="459"/>
        <end position="495"/>
    </location>
</feature>
<evidence type="ECO:0000259" key="14">
    <source>
        <dbReference type="Pfam" id="PF06974"/>
    </source>
</evidence>
<keyword evidence="7 11" id="KW-0319">Glycerol metabolism</keyword>
<comment type="pathway">
    <text evidence="1 11">Glycerolipid metabolism; triacylglycerol biosynthesis.</text>
</comment>
<evidence type="ECO:0000256" key="1">
    <source>
        <dbReference type="ARBA" id="ARBA00004771"/>
    </source>
</evidence>
<comment type="catalytic activity">
    <reaction evidence="10 11">
        <text>an acyl-CoA + a 1,2-diacyl-sn-glycerol = a triacyl-sn-glycerol + CoA</text>
        <dbReference type="Rhea" id="RHEA:10868"/>
        <dbReference type="ChEBI" id="CHEBI:17815"/>
        <dbReference type="ChEBI" id="CHEBI:57287"/>
        <dbReference type="ChEBI" id="CHEBI:58342"/>
        <dbReference type="ChEBI" id="CHEBI:64615"/>
        <dbReference type="EC" id="2.3.1.20"/>
    </reaction>
</comment>
<gene>
    <name evidence="15" type="ORF">HF526_14240</name>
</gene>
<keyword evidence="9 11" id="KW-0012">Acyltransferase</keyword>
<dbReference type="PANTHER" id="PTHR31650:SF1">
    <property type="entry name" value="WAX ESTER SYNTHASE_DIACYLGLYCEROL ACYLTRANSFERASE 4-RELATED"/>
    <property type="match status" value="1"/>
</dbReference>
<feature type="domain" description="O-acyltransferase WSD1-like N-terminal" evidence="13">
    <location>
        <begin position="4"/>
        <end position="268"/>
    </location>
</feature>
<dbReference type="Pfam" id="PF06974">
    <property type="entry name" value="WS_DGAT_C"/>
    <property type="match status" value="1"/>
</dbReference>